<evidence type="ECO:0000256" key="1">
    <source>
        <dbReference type="ARBA" id="ARBA00022679"/>
    </source>
</evidence>
<dbReference type="RefSeq" id="WP_247812865.1">
    <property type="nucleotide sequence ID" value="NZ_CP095855.1"/>
</dbReference>
<dbReference type="GO" id="GO:0016757">
    <property type="term" value="F:glycosyltransferase activity"/>
    <property type="evidence" value="ECO:0007669"/>
    <property type="project" value="UniProtKB-KW"/>
</dbReference>
<dbReference type="PANTHER" id="PTHR46401:SF2">
    <property type="entry name" value="GLYCOSYLTRANSFERASE WBBK-RELATED"/>
    <property type="match status" value="1"/>
</dbReference>
<protein>
    <submittedName>
        <fullName evidence="3">Glycosyltransferase</fullName>
        <ecNumber evidence="3">2.4.-.-</ecNumber>
    </submittedName>
</protein>
<evidence type="ECO:0000313" key="4">
    <source>
        <dbReference type="Proteomes" id="UP000830198"/>
    </source>
</evidence>
<gene>
    <name evidence="3" type="ORF">MYF79_05200</name>
</gene>
<evidence type="ECO:0000259" key="2">
    <source>
        <dbReference type="Pfam" id="PF00534"/>
    </source>
</evidence>
<dbReference type="SUPFAM" id="SSF53756">
    <property type="entry name" value="UDP-Glycosyltransferase/glycogen phosphorylase"/>
    <property type="match status" value="1"/>
</dbReference>
<name>A0ABY4I4W7_CHIFI</name>
<keyword evidence="3" id="KW-0328">Glycosyltransferase</keyword>
<accession>A0ABY4I4W7</accession>
<dbReference type="Proteomes" id="UP000830198">
    <property type="component" value="Chromosome"/>
</dbReference>
<dbReference type="PANTHER" id="PTHR46401">
    <property type="entry name" value="GLYCOSYLTRANSFERASE WBBK-RELATED"/>
    <property type="match status" value="1"/>
</dbReference>
<proteinExistence type="predicted"/>
<evidence type="ECO:0000313" key="3">
    <source>
        <dbReference type="EMBL" id="UPK70693.1"/>
    </source>
</evidence>
<sequence>MRIGVNASCVLQDTPADTGNIIRDLLSGLCQSHPEHHFVFFFDQTPPATLQWPENVRTVVVPATGFRNWQQYLWLEWKLVSAIKKQQLDLFLGMDGQIPLRSKVPAHLVIGDAGFLHGLAGIPVSRQRLLKKNLTRYIAQAKKVIVLSHTLEQDILQYAPDAAAKLQVLLPAVDNSYKPLQWEDREEVKSTYAGSVEYFVAVGNIHPKNNLMPLLKAFSALKRRLHSNMKLLLVGSETPAGAEITGSLPSYKYRNDVVLIPDADQATLAGIVAGAYALLYTTRFAGVAMPVYAAMQCDVPVIALEGAAAREAGGDAVLYADPESLEDLADKMCLLYKDEELRSRLLGKIRKAGPGGAFDTLIID</sequence>
<dbReference type="EMBL" id="CP095855">
    <property type="protein sequence ID" value="UPK70693.1"/>
    <property type="molecule type" value="Genomic_DNA"/>
</dbReference>
<dbReference type="Pfam" id="PF00534">
    <property type="entry name" value="Glycos_transf_1"/>
    <property type="match status" value="1"/>
</dbReference>
<dbReference type="EC" id="2.4.-.-" evidence="3"/>
<feature type="domain" description="Glycosyl transferase family 1" evidence="2">
    <location>
        <begin position="194"/>
        <end position="345"/>
    </location>
</feature>
<reference evidence="3 4" key="1">
    <citation type="submission" date="2022-04" db="EMBL/GenBank/DDBJ databases">
        <title>The arsenic-methylating capacity of Chitinophaga filiformis YT5 during chitin decomposition.</title>
        <authorList>
            <person name="Chen G."/>
            <person name="Liang Y."/>
        </authorList>
    </citation>
    <scope>NUCLEOTIDE SEQUENCE [LARGE SCALE GENOMIC DNA]</scope>
    <source>
        <strain evidence="3 4">YT5</strain>
    </source>
</reference>
<keyword evidence="1 3" id="KW-0808">Transferase</keyword>
<dbReference type="InterPro" id="IPR001296">
    <property type="entry name" value="Glyco_trans_1"/>
</dbReference>
<organism evidence="3 4">
    <name type="scientific">Chitinophaga filiformis</name>
    <name type="common">Myxococcus filiformis</name>
    <name type="synonym">Flexibacter filiformis</name>
    <dbReference type="NCBI Taxonomy" id="104663"/>
    <lineage>
        <taxon>Bacteria</taxon>
        <taxon>Pseudomonadati</taxon>
        <taxon>Bacteroidota</taxon>
        <taxon>Chitinophagia</taxon>
        <taxon>Chitinophagales</taxon>
        <taxon>Chitinophagaceae</taxon>
        <taxon>Chitinophaga</taxon>
    </lineage>
</organism>
<keyword evidence="4" id="KW-1185">Reference proteome</keyword>
<dbReference type="Gene3D" id="3.40.50.2000">
    <property type="entry name" value="Glycogen Phosphorylase B"/>
    <property type="match status" value="2"/>
</dbReference>